<gene>
    <name evidence="2" type="ORF">CSHISOI_00265</name>
</gene>
<organism evidence="2 3">
    <name type="scientific">Colletotrichum shisoi</name>
    <dbReference type="NCBI Taxonomy" id="2078593"/>
    <lineage>
        <taxon>Eukaryota</taxon>
        <taxon>Fungi</taxon>
        <taxon>Dikarya</taxon>
        <taxon>Ascomycota</taxon>
        <taxon>Pezizomycotina</taxon>
        <taxon>Sordariomycetes</taxon>
        <taxon>Hypocreomycetidae</taxon>
        <taxon>Glomerellales</taxon>
        <taxon>Glomerellaceae</taxon>
        <taxon>Colletotrichum</taxon>
        <taxon>Colletotrichum destructivum species complex</taxon>
    </lineage>
</organism>
<evidence type="ECO:0000313" key="2">
    <source>
        <dbReference type="EMBL" id="TQN75134.1"/>
    </source>
</evidence>
<name>A0A5Q4CBQ2_9PEZI</name>
<sequence length="75" mass="8237">MDGRGVHTEIRQDTVSSPHDSDEEMMKNTGIIPTTSVASKVAFRRDTIIQEGKAVQRTSNLGSLENLTGHKAQRT</sequence>
<proteinExistence type="predicted"/>
<protein>
    <submittedName>
        <fullName evidence="2">Uncharacterized protein</fullName>
    </submittedName>
</protein>
<feature type="region of interest" description="Disordered" evidence="1">
    <location>
        <begin position="52"/>
        <end position="75"/>
    </location>
</feature>
<evidence type="ECO:0000256" key="1">
    <source>
        <dbReference type="SAM" id="MobiDB-lite"/>
    </source>
</evidence>
<reference evidence="2 3" key="1">
    <citation type="journal article" date="2019" name="Sci. Rep.">
        <title>Colletotrichum shisoi sp. nov., an anthracnose pathogen of Perilla frutescens in Japan: molecular phylogenetic, morphological and genomic evidence.</title>
        <authorList>
            <person name="Gan P."/>
            <person name="Tsushima A."/>
            <person name="Hiroyama R."/>
            <person name="Narusaka M."/>
            <person name="Takano Y."/>
            <person name="Narusaka Y."/>
            <person name="Kawaradani M."/>
            <person name="Damm U."/>
            <person name="Shirasu K."/>
        </authorList>
    </citation>
    <scope>NUCLEOTIDE SEQUENCE [LARGE SCALE GENOMIC DNA]</scope>
    <source>
        <strain evidence="2 3">PG-2018a</strain>
    </source>
</reference>
<evidence type="ECO:0000313" key="3">
    <source>
        <dbReference type="Proteomes" id="UP000326340"/>
    </source>
</evidence>
<comment type="caution">
    <text evidence="2">The sequence shown here is derived from an EMBL/GenBank/DDBJ whole genome shotgun (WGS) entry which is preliminary data.</text>
</comment>
<feature type="compositionally biased region" description="Basic and acidic residues" evidence="1">
    <location>
        <begin position="1"/>
        <end position="12"/>
    </location>
</feature>
<dbReference type="AlphaFoldDB" id="A0A5Q4CBQ2"/>
<dbReference type="EMBL" id="PUHP01000008">
    <property type="protein sequence ID" value="TQN75134.1"/>
    <property type="molecule type" value="Genomic_DNA"/>
</dbReference>
<feature type="compositionally biased region" description="Polar residues" evidence="1">
    <location>
        <begin position="56"/>
        <end position="66"/>
    </location>
</feature>
<feature type="region of interest" description="Disordered" evidence="1">
    <location>
        <begin position="1"/>
        <end position="29"/>
    </location>
</feature>
<dbReference type="Proteomes" id="UP000326340">
    <property type="component" value="Unassembled WGS sequence"/>
</dbReference>
<keyword evidence="3" id="KW-1185">Reference proteome</keyword>
<accession>A0A5Q4CBQ2</accession>